<evidence type="ECO:0000313" key="3">
    <source>
        <dbReference type="Proteomes" id="UP001195483"/>
    </source>
</evidence>
<keyword evidence="3" id="KW-1185">Reference proteome</keyword>
<organism evidence="2 3">
    <name type="scientific">Potamilus streckersoni</name>
    <dbReference type="NCBI Taxonomy" id="2493646"/>
    <lineage>
        <taxon>Eukaryota</taxon>
        <taxon>Metazoa</taxon>
        <taxon>Spiralia</taxon>
        <taxon>Lophotrochozoa</taxon>
        <taxon>Mollusca</taxon>
        <taxon>Bivalvia</taxon>
        <taxon>Autobranchia</taxon>
        <taxon>Heteroconchia</taxon>
        <taxon>Palaeoheterodonta</taxon>
        <taxon>Unionida</taxon>
        <taxon>Unionoidea</taxon>
        <taxon>Unionidae</taxon>
        <taxon>Ambleminae</taxon>
        <taxon>Lampsilini</taxon>
        <taxon>Potamilus</taxon>
    </lineage>
</organism>
<reference evidence="2" key="3">
    <citation type="submission" date="2023-05" db="EMBL/GenBank/DDBJ databases">
        <authorList>
            <person name="Smith C.H."/>
        </authorList>
    </citation>
    <scope>NUCLEOTIDE SEQUENCE</scope>
    <source>
        <strain evidence="2">CHS0354</strain>
        <tissue evidence="2">Mantle</tissue>
    </source>
</reference>
<feature type="region of interest" description="Disordered" evidence="1">
    <location>
        <begin position="1"/>
        <end position="127"/>
    </location>
</feature>
<evidence type="ECO:0000256" key="1">
    <source>
        <dbReference type="SAM" id="MobiDB-lite"/>
    </source>
</evidence>
<proteinExistence type="predicted"/>
<accession>A0AAE0S0P2</accession>
<dbReference type="EMBL" id="JAEAOA010000956">
    <property type="protein sequence ID" value="KAK3583222.1"/>
    <property type="molecule type" value="Genomic_DNA"/>
</dbReference>
<feature type="compositionally biased region" description="Polar residues" evidence="1">
    <location>
        <begin position="26"/>
        <end position="40"/>
    </location>
</feature>
<reference evidence="2" key="2">
    <citation type="journal article" date="2021" name="Genome Biol. Evol.">
        <title>Developing a high-quality reference genome for a parasitic bivalve with doubly uniparental inheritance (Bivalvia: Unionida).</title>
        <authorList>
            <person name="Smith C.H."/>
        </authorList>
    </citation>
    <scope>NUCLEOTIDE SEQUENCE</scope>
    <source>
        <strain evidence="2">CHS0354</strain>
        <tissue evidence="2">Mantle</tissue>
    </source>
</reference>
<feature type="compositionally biased region" description="Basic residues" evidence="1">
    <location>
        <begin position="68"/>
        <end position="78"/>
    </location>
</feature>
<comment type="caution">
    <text evidence="2">The sequence shown here is derived from an EMBL/GenBank/DDBJ whole genome shotgun (WGS) entry which is preliminary data.</text>
</comment>
<dbReference type="Proteomes" id="UP001195483">
    <property type="component" value="Unassembled WGS sequence"/>
</dbReference>
<name>A0AAE0S0P2_9BIVA</name>
<reference evidence="2" key="1">
    <citation type="journal article" date="2021" name="Genome Biol. Evol.">
        <title>A High-Quality Reference Genome for a Parasitic Bivalve with Doubly Uniparental Inheritance (Bivalvia: Unionida).</title>
        <authorList>
            <person name="Smith C.H."/>
        </authorList>
    </citation>
    <scope>NUCLEOTIDE SEQUENCE</scope>
    <source>
        <strain evidence="2">CHS0354</strain>
    </source>
</reference>
<gene>
    <name evidence="2" type="ORF">CHS0354_015390</name>
</gene>
<feature type="compositionally biased region" description="Basic and acidic residues" evidence="1">
    <location>
        <begin position="98"/>
        <end position="120"/>
    </location>
</feature>
<dbReference type="AlphaFoldDB" id="A0AAE0S0P2"/>
<feature type="compositionally biased region" description="Basic and acidic residues" evidence="1">
    <location>
        <begin position="14"/>
        <end position="23"/>
    </location>
</feature>
<protein>
    <submittedName>
        <fullName evidence="2">Uncharacterized protein</fullName>
    </submittedName>
</protein>
<evidence type="ECO:0000313" key="2">
    <source>
        <dbReference type="EMBL" id="KAK3583222.1"/>
    </source>
</evidence>
<sequence>MKKEGNEGEEEDLVESKRMDLIDNRPITSTSKNSTVSSMPSPKELEESGPIDLIGIKHLASTPTTPKITKRNQNRKIRISPLSSSNEKTTKENSFFISKRERERKKEGGDRGRRFSDNRRKTLGNGL</sequence>
<feature type="compositionally biased region" description="Polar residues" evidence="1">
    <location>
        <begin position="81"/>
        <end position="96"/>
    </location>
</feature>